<organism evidence="2 3">
    <name type="scientific">Roseibium aggregatum</name>
    <dbReference type="NCBI Taxonomy" id="187304"/>
    <lineage>
        <taxon>Bacteria</taxon>
        <taxon>Pseudomonadati</taxon>
        <taxon>Pseudomonadota</taxon>
        <taxon>Alphaproteobacteria</taxon>
        <taxon>Hyphomicrobiales</taxon>
        <taxon>Stappiaceae</taxon>
        <taxon>Roseibium</taxon>
    </lineage>
</organism>
<feature type="transmembrane region" description="Helical" evidence="1">
    <location>
        <begin position="6"/>
        <end position="29"/>
    </location>
</feature>
<evidence type="ECO:0000313" key="3">
    <source>
        <dbReference type="Proteomes" id="UP000664096"/>
    </source>
</evidence>
<keyword evidence="1" id="KW-1133">Transmembrane helix</keyword>
<dbReference type="Proteomes" id="UP000664096">
    <property type="component" value="Unassembled WGS sequence"/>
</dbReference>
<dbReference type="AlphaFoldDB" id="A0A939EI25"/>
<comment type="caution">
    <text evidence="2">The sequence shown here is derived from an EMBL/GenBank/DDBJ whole genome shotgun (WGS) entry which is preliminary data.</text>
</comment>
<reference evidence="2" key="1">
    <citation type="submission" date="2020-12" db="EMBL/GenBank/DDBJ databases">
        <title>Oil enriched cultivation method for isolating marine PHA-producing bacteria.</title>
        <authorList>
            <person name="Zheng W."/>
            <person name="Yu S."/>
            <person name="Huang Y."/>
        </authorList>
    </citation>
    <scope>NUCLEOTIDE SEQUENCE</scope>
    <source>
        <strain evidence="2">SY-2-12</strain>
    </source>
</reference>
<feature type="transmembrane region" description="Helical" evidence="1">
    <location>
        <begin position="112"/>
        <end position="135"/>
    </location>
</feature>
<dbReference type="RefSeq" id="WP_207143421.1">
    <property type="nucleotide sequence ID" value="NZ_JAEKJZ010000007.1"/>
</dbReference>
<feature type="transmembrane region" description="Helical" evidence="1">
    <location>
        <begin position="50"/>
        <end position="73"/>
    </location>
</feature>
<dbReference type="EMBL" id="JAEKJZ010000007">
    <property type="protein sequence ID" value="MBN9673535.1"/>
    <property type="molecule type" value="Genomic_DNA"/>
</dbReference>
<proteinExistence type="predicted"/>
<accession>A0A939EI25</accession>
<keyword evidence="1" id="KW-0472">Membrane</keyword>
<protein>
    <submittedName>
        <fullName evidence="2">Uncharacterized protein</fullName>
    </submittedName>
</protein>
<keyword evidence="1" id="KW-0812">Transmembrane</keyword>
<name>A0A939EI25_9HYPH</name>
<evidence type="ECO:0000256" key="1">
    <source>
        <dbReference type="SAM" id="Phobius"/>
    </source>
</evidence>
<sequence length="159" mass="18162">MVFHGIGMWLLVLSAPLWAYRWLAFLRLDAKGRRIFKHIVSHRHENPYGFALRAFAFLVAMAAGVTLFIFTLASLKTNSFEIGAFREYARRRLYSGNDPVDRFLDTFHYDQFLPIAILTTCALLAVAFTLVATALRDISIIRRLRGKLEGLRRRQAASG</sequence>
<evidence type="ECO:0000313" key="2">
    <source>
        <dbReference type="EMBL" id="MBN9673535.1"/>
    </source>
</evidence>
<gene>
    <name evidence="2" type="ORF">JF539_24480</name>
</gene>